<keyword evidence="6" id="KW-1185">Reference proteome</keyword>
<dbReference type="Pfam" id="PF00135">
    <property type="entry name" value="COesterase"/>
    <property type="match status" value="1"/>
</dbReference>
<accession>A0AAD5S677</accession>
<evidence type="ECO:0000259" key="4">
    <source>
        <dbReference type="Pfam" id="PF00135"/>
    </source>
</evidence>
<dbReference type="GO" id="GO:0016787">
    <property type="term" value="F:hydrolase activity"/>
    <property type="evidence" value="ECO:0007669"/>
    <property type="project" value="UniProtKB-KW"/>
</dbReference>
<organism evidence="5 6">
    <name type="scientific">Rhizophlyctis rosea</name>
    <dbReference type="NCBI Taxonomy" id="64517"/>
    <lineage>
        <taxon>Eukaryota</taxon>
        <taxon>Fungi</taxon>
        <taxon>Fungi incertae sedis</taxon>
        <taxon>Chytridiomycota</taxon>
        <taxon>Chytridiomycota incertae sedis</taxon>
        <taxon>Chytridiomycetes</taxon>
        <taxon>Rhizophlyctidales</taxon>
        <taxon>Rhizophlyctidaceae</taxon>
        <taxon>Rhizophlyctis</taxon>
    </lineage>
</organism>
<comment type="similarity">
    <text evidence="1 3">Belongs to the type-B carboxylesterase/lipase family.</text>
</comment>
<dbReference type="Proteomes" id="UP001212841">
    <property type="component" value="Unassembled WGS sequence"/>
</dbReference>
<protein>
    <recommendedName>
        <fullName evidence="3">Carboxylic ester hydrolase</fullName>
        <ecNumber evidence="3">3.1.1.-</ecNumber>
    </recommendedName>
</protein>
<evidence type="ECO:0000313" key="6">
    <source>
        <dbReference type="Proteomes" id="UP001212841"/>
    </source>
</evidence>
<evidence type="ECO:0000313" key="5">
    <source>
        <dbReference type="EMBL" id="KAJ3046439.1"/>
    </source>
</evidence>
<dbReference type="InterPro" id="IPR029058">
    <property type="entry name" value="AB_hydrolase_fold"/>
</dbReference>
<reference evidence="5" key="1">
    <citation type="submission" date="2020-05" db="EMBL/GenBank/DDBJ databases">
        <title>Phylogenomic resolution of chytrid fungi.</title>
        <authorList>
            <person name="Stajich J.E."/>
            <person name="Amses K."/>
            <person name="Simmons R."/>
            <person name="Seto K."/>
            <person name="Myers J."/>
            <person name="Bonds A."/>
            <person name="Quandt C.A."/>
            <person name="Barry K."/>
            <person name="Liu P."/>
            <person name="Grigoriev I."/>
            <person name="Longcore J.E."/>
            <person name="James T.Y."/>
        </authorList>
    </citation>
    <scope>NUCLEOTIDE SEQUENCE</scope>
    <source>
        <strain evidence="5">JEL0318</strain>
    </source>
</reference>
<proteinExistence type="inferred from homology"/>
<comment type="caution">
    <text evidence="5">The sequence shown here is derived from an EMBL/GenBank/DDBJ whole genome shotgun (WGS) entry which is preliminary data.</text>
</comment>
<dbReference type="InterPro" id="IPR050309">
    <property type="entry name" value="Type-B_Carboxylest/Lipase"/>
</dbReference>
<dbReference type="EMBL" id="JADGJD010001167">
    <property type="protein sequence ID" value="KAJ3046439.1"/>
    <property type="molecule type" value="Genomic_DNA"/>
</dbReference>
<dbReference type="PANTHER" id="PTHR11559">
    <property type="entry name" value="CARBOXYLESTERASE"/>
    <property type="match status" value="1"/>
</dbReference>
<gene>
    <name evidence="5" type="ORF">HK097_000857</name>
</gene>
<feature type="domain" description="Carboxylesterase type B" evidence="4">
    <location>
        <begin position="18"/>
        <end position="543"/>
    </location>
</feature>
<evidence type="ECO:0000256" key="3">
    <source>
        <dbReference type="RuleBase" id="RU361235"/>
    </source>
</evidence>
<dbReference type="AlphaFoldDB" id="A0AAD5S677"/>
<feature type="signal peptide" evidence="3">
    <location>
        <begin position="1"/>
        <end position="17"/>
    </location>
</feature>
<keyword evidence="3" id="KW-0732">Signal</keyword>
<keyword evidence="2 3" id="KW-0378">Hydrolase</keyword>
<dbReference type="SUPFAM" id="SSF53474">
    <property type="entry name" value="alpha/beta-Hydrolases"/>
    <property type="match status" value="1"/>
</dbReference>
<evidence type="ECO:0000256" key="1">
    <source>
        <dbReference type="ARBA" id="ARBA00005964"/>
    </source>
</evidence>
<dbReference type="EC" id="3.1.1.-" evidence="3"/>
<dbReference type="PROSITE" id="PS00122">
    <property type="entry name" value="CARBOXYLESTERASE_B_1"/>
    <property type="match status" value="1"/>
</dbReference>
<feature type="chain" id="PRO_5041767877" description="Carboxylic ester hydrolase" evidence="3">
    <location>
        <begin position="18"/>
        <end position="563"/>
    </location>
</feature>
<dbReference type="InterPro" id="IPR019826">
    <property type="entry name" value="Carboxylesterase_B_AS"/>
</dbReference>
<name>A0AAD5S677_9FUNG</name>
<sequence length="563" mass="62016">MRVNLLLASTLLASAGADPTVTLPHGGKLKGVKNVNFDEYHNVPFAAPPVGSLRWKSPKPPASWKGTIDASQWGNSCMQFDANAEFPGNFPLYQDLPIIYPDTKKAPYSEDCLNLNVFVPHGGSSKKPVMLFLHGGGLIFGSASAPVMDGSYLAASQKDVIIVTANYRLGIFGYLGSTELKEDNTADDSTGNFGFLDQRRALEWIQDNISSFGGDPKQVTLMGQSAGAQSALWHLIYTNEAAKSSGRKLPLFNKVVMTSPNPPLKPYLLTSAQLQFNNLVNSFNCTSTSPKTKISCLRSQSSTALNTYQKNLWTTSYRRNGAGPFAMVVDNAVIPTPGWERLKNGQYDKTVKIIIGDDADEGTGFIRQDSENGDTFATLDAFISNRFGWIPQEWREKIVPLYTSTYPKLQDQKTRVYGDLLFNCPNRLLARKFASTNPSTYYYLFSVDTAASNSTVLKGSPHASELISFFRYLPAMERKDEIQTAWRMGEALTNFVNTGNPDEDGDGGDVRDFVKWGLGLKNGKWPAFKKAGGAVVEFGNEVKVVTDANRFCDLFDKVYETLL</sequence>
<evidence type="ECO:0000256" key="2">
    <source>
        <dbReference type="ARBA" id="ARBA00022801"/>
    </source>
</evidence>
<dbReference type="Gene3D" id="3.40.50.1820">
    <property type="entry name" value="alpha/beta hydrolase"/>
    <property type="match status" value="1"/>
</dbReference>
<dbReference type="InterPro" id="IPR002018">
    <property type="entry name" value="CarbesteraseB"/>
</dbReference>